<dbReference type="Proteomes" id="UP000013521">
    <property type="component" value="Unassembled WGS sequence"/>
</dbReference>
<evidence type="ECO:0000256" key="2">
    <source>
        <dbReference type="ARBA" id="ARBA00023242"/>
    </source>
</evidence>
<dbReference type="GO" id="GO:0003700">
    <property type="term" value="F:DNA-binding transcription factor activity"/>
    <property type="evidence" value="ECO:0007669"/>
    <property type="project" value="TreeGrafter"/>
</dbReference>
<evidence type="ECO:0000313" key="5">
    <source>
        <dbReference type="Proteomes" id="UP000013521"/>
    </source>
</evidence>
<organism evidence="4 5">
    <name type="scientific">Botryosphaeria parva (strain UCR-NP2)</name>
    <name type="common">Grapevine canker fungus</name>
    <name type="synonym">Neofusicoccum parvum</name>
    <dbReference type="NCBI Taxonomy" id="1287680"/>
    <lineage>
        <taxon>Eukaryota</taxon>
        <taxon>Fungi</taxon>
        <taxon>Dikarya</taxon>
        <taxon>Ascomycota</taxon>
        <taxon>Pezizomycotina</taxon>
        <taxon>Dothideomycetes</taxon>
        <taxon>Dothideomycetes incertae sedis</taxon>
        <taxon>Botryosphaeriales</taxon>
        <taxon>Botryosphaeriaceae</taxon>
        <taxon>Neofusicoccum</taxon>
    </lineage>
</organism>
<proteinExistence type="predicted"/>
<dbReference type="GO" id="GO:0000976">
    <property type="term" value="F:transcription cis-regulatory region binding"/>
    <property type="evidence" value="ECO:0007669"/>
    <property type="project" value="TreeGrafter"/>
</dbReference>
<dbReference type="GO" id="GO:0005634">
    <property type="term" value="C:nucleus"/>
    <property type="evidence" value="ECO:0007669"/>
    <property type="project" value="UniProtKB-SubCell"/>
</dbReference>
<dbReference type="HOGENOM" id="CLU_008719_5_1_1"/>
<protein>
    <submittedName>
        <fullName evidence="4">Putative c6 transcription protein</fullName>
    </submittedName>
</protein>
<evidence type="ECO:0000256" key="1">
    <source>
        <dbReference type="ARBA" id="ARBA00004123"/>
    </source>
</evidence>
<name>R1GGD5_BOTPV</name>
<feature type="region of interest" description="Disordered" evidence="3">
    <location>
        <begin position="56"/>
        <end position="106"/>
    </location>
</feature>
<dbReference type="PANTHER" id="PTHR37534:SF24">
    <property type="entry name" value="MISCELLANEOUS ZN(II)2CYS6 TRANSCRIPTION FACTOR (EUROFUNG)-RELATED"/>
    <property type="match status" value="1"/>
</dbReference>
<feature type="region of interest" description="Disordered" evidence="3">
    <location>
        <begin position="1"/>
        <end position="33"/>
    </location>
</feature>
<dbReference type="InterPro" id="IPR021858">
    <property type="entry name" value="Fun_TF"/>
</dbReference>
<feature type="region of interest" description="Disordered" evidence="3">
    <location>
        <begin position="271"/>
        <end position="310"/>
    </location>
</feature>
<dbReference type="GO" id="GO:0045944">
    <property type="term" value="P:positive regulation of transcription by RNA polymerase II"/>
    <property type="evidence" value="ECO:0007669"/>
    <property type="project" value="TreeGrafter"/>
</dbReference>
<dbReference type="Pfam" id="PF11951">
    <property type="entry name" value="Fungal_trans_2"/>
    <property type="match status" value="1"/>
</dbReference>
<feature type="compositionally biased region" description="Pro residues" evidence="3">
    <location>
        <begin position="177"/>
        <end position="189"/>
    </location>
</feature>
<comment type="subcellular location">
    <subcellularLocation>
        <location evidence="1">Nucleus</location>
    </subcellularLocation>
</comment>
<gene>
    <name evidence="4" type="ORF">UCRNP2_5914</name>
</gene>
<dbReference type="OrthoDB" id="415590at2759"/>
<dbReference type="KEGG" id="npa:UCRNP2_5914"/>
<keyword evidence="2" id="KW-0539">Nucleus</keyword>
<reference evidence="5" key="1">
    <citation type="journal article" date="2013" name="Genome Announc.">
        <title>Draft genome sequence of Neofusicoccum parvum isolate UCR-NP2, a fungal vascular pathogen associated with grapevine cankers.</title>
        <authorList>
            <person name="Blanco-Ulate B."/>
            <person name="Rolshausen P."/>
            <person name="Cantu D."/>
        </authorList>
    </citation>
    <scope>NUCLEOTIDE SEQUENCE [LARGE SCALE GENOMIC DNA]</scope>
    <source>
        <strain evidence="5">UCR-NP2</strain>
    </source>
</reference>
<dbReference type="eggNOG" id="ENOG502QRH3">
    <property type="taxonomic scope" value="Eukaryota"/>
</dbReference>
<dbReference type="EMBL" id="KB916340">
    <property type="protein sequence ID" value="EOD47341.1"/>
    <property type="molecule type" value="Genomic_DNA"/>
</dbReference>
<dbReference type="PANTHER" id="PTHR37534">
    <property type="entry name" value="TRANSCRIPTIONAL ACTIVATOR PROTEIN UGA3"/>
    <property type="match status" value="1"/>
</dbReference>
<feature type="compositionally biased region" description="Low complexity" evidence="3">
    <location>
        <begin position="159"/>
        <end position="174"/>
    </location>
</feature>
<dbReference type="AlphaFoldDB" id="R1GGD5"/>
<evidence type="ECO:0000313" key="4">
    <source>
        <dbReference type="EMBL" id="EOD47341.1"/>
    </source>
</evidence>
<feature type="compositionally biased region" description="Low complexity" evidence="3">
    <location>
        <begin position="56"/>
        <end position="65"/>
    </location>
</feature>
<accession>R1GGD5</accession>
<sequence>MIRNSVMFGGLGKTGDNGDDEAPTDSGRRQRRRSSIRVQAFFCSLRRLCDGLQQQARQTTSATRSGSKSDIARSKSTENLVAESEEGCGDSKSVHSPSPSAANKRRRLGARNVNHEAWLHSSNVADVADVGHPVLSPSTRLHLDTAADLHLDAISETAASASNAQQQTSAEQQQLDAPPPGTTRPPLTPAPSAYNAASFMPAAAAAVERGQQQHSQHGQQQASVSGFSPEMLMDPLLAQASALPSPDDYASNPTFLASQEELRSLLFNTAQSNHPTRAPSPAGAGSGAGYADDIIDGGAGSSSSSGQNQMKQILGSRKRIEYLKNYIAKVAPWLDMFDASRHFGINVPALAQTQPPLLFAILALSARHMERRNGGTLRRGHGKHLYPAATPSCESLELYQEAIRLLTPKLPERSPHILTCCVILCCLEMMSASPQDWRRHLEGCATLFDSFDVNGFSGGLLQAVFWCYVRMDLCGALISDGTESTLLALRKWVPSDVAEDEVHDLFAAHRTPDMHANYAVYLCSKVCELLSDRTKYTELGVENGCTGPVYALRWKRLWHELTLWHDERPGELLPVKTIRQKSDRPFPEILFVHWAAISSNQLFHTASILLLNSAPQSLRLPPLPQNNPLWHARRVCGISLSNPHEGCLNNACQPLWIAGRMLGHHSEHSAIIELIRSIEAQTGWGMYWRIRDLEEAWGYRTR</sequence>
<dbReference type="STRING" id="1287680.R1GGD5"/>
<evidence type="ECO:0000256" key="3">
    <source>
        <dbReference type="SAM" id="MobiDB-lite"/>
    </source>
</evidence>
<feature type="region of interest" description="Disordered" evidence="3">
    <location>
        <begin position="159"/>
        <end position="194"/>
    </location>
</feature>